<dbReference type="GO" id="GO:0003887">
    <property type="term" value="F:DNA-directed DNA polymerase activity"/>
    <property type="evidence" value="ECO:0007669"/>
    <property type="project" value="UniProtKB-UniRule"/>
</dbReference>
<evidence type="ECO:0000256" key="1">
    <source>
        <dbReference type="ARBA" id="ARBA00004496"/>
    </source>
</evidence>
<dbReference type="InterPro" id="IPR053848">
    <property type="entry name" value="IMS_HHH_1"/>
</dbReference>
<comment type="subunit">
    <text evidence="3 16">Monomer.</text>
</comment>
<dbReference type="InterPro" id="IPR050116">
    <property type="entry name" value="DNA_polymerase-Y"/>
</dbReference>
<dbReference type="SUPFAM" id="SSF100879">
    <property type="entry name" value="Lesion bypass DNA polymerase (Y-family), little finger domain"/>
    <property type="match status" value="1"/>
</dbReference>
<name>A0A1N7FWK0_9GAMM</name>
<evidence type="ECO:0000256" key="13">
    <source>
        <dbReference type="ARBA" id="ARBA00023125"/>
    </source>
</evidence>
<evidence type="ECO:0000256" key="8">
    <source>
        <dbReference type="ARBA" id="ARBA00022705"/>
    </source>
</evidence>
<comment type="subcellular location">
    <subcellularLocation>
        <location evidence="1 16">Cytoplasm</location>
    </subcellularLocation>
</comment>
<feature type="domain" description="UmuC" evidence="17">
    <location>
        <begin position="4"/>
        <end position="185"/>
    </location>
</feature>
<dbReference type="GO" id="GO:0006281">
    <property type="term" value="P:DNA repair"/>
    <property type="evidence" value="ECO:0007669"/>
    <property type="project" value="UniProtKB-UniRule"/>
</dbReference>
<protein>
    <recommendedName>
        <fullName evidence="16">DNA polymerase IV</fullName>
        <shortName evidence="16">Pol IV</shortName>
        <ecNumber evidence="16">2.7.7.7</ecNumber>
    </recommendedName>
</protein>
<accession>A0A1N7FWK0</accession>
<dbReference type="FunFam" id="3.30.1490.100:FF:000004">
    <property type="entry name" value="DNA polymerase IV"/>
    <property type="match status" value="1"/>
</dbReference>
<evidence type="ECO:0000256" key="6">
    <source>
        <dbReference type="ARBA" id="ARBA00022679"/>
    </source>
</evidence>
<dbReference type="Gene3D" id="3.30.70.270">
    <property type="match status" value="1"/>
</dbReference>
<dbReference type="GO" id="GO:0042276">
    <property type="term" value="P:error-prone translesion synthesis"/>
    <property type="evidence" value="ECO:0007669"/>
    <property type="project" value="TreeGrafter"/>
</dbReference>
<evidence type="ECO:0000256" key="4">
    <source>
        <dbReference type="ARBA" id="ARBA00022457"/>
    </source>
</evidence>
<dbReference type="InterPro" id="IPR001126">
    <property type="entry name" value="UmuC"/>
</dbReference>
<comment type="similarity">
    <text evidence="2 16">Belongs to the DNA polymerase type-Y family.</text>
</comment>
<dbReference type="GO" id="GO:0009432">
    <property type="term" value="P:SOS response"/>
    <property type="evidence" value="ECO:0007669"/>
    <property type="project" value="TreeGrafter"/>
</dbReference>
<evidence type="ECO:0000256" key="5">
    <source>
        <dbReference type="ARBA" id="ARBA00022490"/>
    </source>
</evidence>
<dbReference type="GO" id="GO:0003684">
    <property type="term" value="F:damaged DNA binding"/>
    <property type="evidence" value="ECO:0007669"/>
    <property type="project" value="InterPro"/>
</dbReference>
<comment type="function">
    <text evidence="16">Poorly processive, error-prone DNA polymerase involved in untargeted mutagenesis. Copies undamaged DNA at stalled replication forks, which arise in vivo from mismatched or misaligned primer ends. These misaligned primers can be extended by PolIV. Exhibits no 3'-5' exonuclease (proofreading) activity. May be involved in translesional synthesis, in conjunction with the beta clamp from PolIII.</text>
</comment>
<feature type="binding site" evidence="16">
    <location>
        <position position="103"/>
    </location>
    <ligand>
        <name>Mg(2+)</name>
        <dbReference type="ChEBI" id="CHEBI:18420"/>
    </ligand>
</feature>
<keyword evidence="8 16" id="KW-0235">DNA replication</keyword>
<keyword evidence="11 16" id="KW-0460">Magnesium</keyword>
<evidence type="ECO:0000256" key="15">
    <source>
        <dbReference type="ARBA" id="ARBA00049244"/>
    </source>
</evidence>
<comment type="cofactor">
    <cofactor evidence="16">
        <name>Mg(2+)</name>
        <dbReference type="ChEBI" id="CHEBI:18420"/>
    </cofactor>
    <text evidence="16">Binds 2 magnesium ions per subunit.</text>
</comment>
<dbReference type="PANTHER" id="PTHR11076:SF33">
    <property type="entry name" value="DNA POLYMERASE KAPPA"/>
    <property type="match status" value="1"/>
</dbReference>
<keyword evidence="9 16" id="KW-0479">Metal-binding</keyword>
<dbReference type="Gene3D" id="1.10.150.20">
    <property type="entry name" value="5' to 3' exonuclease, C-terminal subdomain"/>
    <property type="match status" value="1"/>
</dbReference>
<dbReference type="GO" id="GO:0006261">
    <property type="term" value="P:DNA-templated DNA replication"/>
    <property type="evidence" value="ECO:0007669"/>
    <property type="project" value="UniProtKB-UniRule"/>
</dbReference>
<dbReference type="Proteomes" id="UP000187495">
    <property type="component" value="Unassembled WGS sequence"/>
</dbReference>
<keyword evidence="13 16" id="KW-0238">DNA-binding</keyword>
<dbReference type="NCBIfam" id="NF002677">
    <property type="entry name" value="PRK02406.1"/>
    <property type="match status" value="1"/>
</dbReference>
<dbReference type="EMBL" id="FTNU01000018">
    <property type="protein sequence ID" value="SIS04728.1"/>
    <property type="molecule type" value="Genomic_DNA"/>
</dbReference>
<evidence type="ECO:0000313" key="18">
    <source>
        <dbReference type="EMBL" id="SIS04728.1"/>
    </source>
</evidence>
<dbReference type="GO" id="GO:0005829">
    <property type="term" value="C:cytosol"/>
    <property type="evidence" value="ECO:0007669"/>
    <property type="project" value="TreeGrafter"/>
</dbReference>
<dbReference type="InterPro" id="IPR043128">
    <property type="entry name" value="Rev_trsase/Diguanyl_cyclase"/>
</dbReference>
<evidence type="ECO:0000256" key="16">
    <source>
        <dbReference type="HAMAP-Rule" id="MF_01113"/>
    </source>
</evidence>
<feature type="active site" evidence="16">
    <location>
        <position position="104"/>
    </location>
</feature>
<dbReference type="Pfam" id="PF00817">
    <property type="entry name" value="IMS"/>
    <property type="match status" value="1"/>
</dbReference>
<evidence type="ECO:0000256" key="7">
    <source>
        <dbReference type="ARBA" id="ARBA00022695"/>
    </source>
</evidence>
<evidence type="ECO:0000256" key="14">
    <source>
        <dbReference type="ARBA" id="ARBA00023204"/>
    </source>
</evidence>
<evidence type="ECO:0000259" key="17">
    <source>
        <dbReference type="PROSITE" id="PS50173"/>
    </source>
</evidence>
<keyword evidence="12 16" id="KW-0239">DNA-directed DNA polymerase</keyword>
<dbReference type="FunFam" id="3.40.1170.60:FF:000001">
    <property type="entry name" value="DNA polymerase IV"/>
    <property type="match status" value="1"/>
</dbReference>
<sequence>MHKIIHIDMDAFFASVEQRDCPQYRGKPLIVGGDPDGRGVVAAASYEARQFGIRSAMSCRDAKKRCPDAIFVRPRFEAYRAVSQQILSLMYAITPLVEPLSLDEAYLDVSEVWQAYGSATALANELRAKIYQQTGLTASAGVSHTKMLAKIASDLNKPNGITVIMPEHAQSLIDSLPIEKFHGIGHASSEKLHAIGVHTGRQLRLTPLETLVQLFGNKRGKFYHDIAHGIDTRQVKAERVRKSVGTEITFGENIYRDDILLAKLQEQTRQAFGRLSDRNLQAHTITLKVRYADFSQITRSHSLKSPYQSADDAYKWLSELFRQIPRTQPIRLVGVTFSNLQSQQQSAQLLLDGL</sequence>
<keyword evidence="6 16" id="KW-0808">Transferase</keyword>
<dbReference type="PANTHER" id="PTHR11076">
    <property type="entry name" value="DNA REPAIR POLYMERASE UMUC / TRANSFERASE FAMILY MEMBER"/>
    <property type="match status" value="1"/>
</dbReference>
<keyword evidence="7 16" id="KW-0548">Nucleotidyltransferase</keyword>
<evidence type="ECO:0000313" key="19">
    <source>
        <dbReference type="Proteomes" id="UP000187495"/>
    </source>
</evidence>
<dbReference type="InterPro" id="IPR017961">
    <property type="entry name" value="DNA_pol_Y-fam_little_finger"/>
</dbReference>
<dbReference type="Pfam" id="PF21999">
    <property type="entry name" value="IMS_HHH_1"/>
    <property type="match status" value="1"/>
</dbReference>
<dbReference type="AlphaFoldDB" id="A0A1N7FWK0"/>
<dbReference type="Gene3D" id="3.40.1170.60">
    <property type="match status" value="1"/>
</dbReference>
<gene>
    <name evidence="16" type="primary">dinB</name>
    <name evidence="18" type="ORF">SAMN02745664_11828</name>
</gene>
<keyword evidence="5 16" id="KW-0963">Cytoplasm</keyword>
<organism evidence="18 19">
    <name type="scientific">Moraxella cuniculi DSM 21768</name>
    <dbReference type="NCBI Taxonomy" id="1122245"/>
    <lineage>
        <taxon>Bacteria</taxon>
        <taxon>Pseudomonadati</taxon>
        <taxon>Pseudomonadota</taxon>
        <taxon>Gammaproteobacteria</taxon>
        <taxon>Moraxellales</taxon>
        <taxon>Moraxellaceae</taxon>
        <taxon>Moraxella</taxon>
    </lineage>
</organism>
<keyword evidence="14 16" id="KW-0234">DNA repair</keyword>
<evidence type="ECO:0000256" key="2">
    <source>
        <dbReference type="ARBA" id="ARBA00010945"/>
    </source>
</evidence>
<keyword evidence="4 16" id="KW-0515">Mutator protein</keyword>
<dbReference type="HAMAP" id="MF_01113">
    <property type="entry name" value="DNApol_IV"/>
    <property type="match status" value="1"/>
</dbReference>
<evidence type="ECO:0000256" key="3">
    <source>
        <dbReference type="ARBA" id="ARBA00011245"/>
    </source>
</evidence>
<keyword evidence="10 16" id="KW-0227">DNA damage</keyword>
<dbReference type="RefSeq" id="WP_076555959.1">
    <property type="nucleotide sequence ID" value="NZ_FTNU01000018.1"/>
</dbReference>
<dbReference type="CDD" id="cd03586">
    <property type="entry name" value="PolY_Pol_IV_kappa"/>
    <property type="match status" value="1"/>
</dbReference>
<evidence type="ECO:0000256" key="12">
    <source>
        <dbReference type="ARBA" id="ARBA00022932"/>
    </source>
</evidence>
<dbReference type="SUPFAM" id="SSF56672">
    <property type="entry name" value="DNA/RNA polymerases"/>
    <property type="match status" value="1"/>
</dbReference>
<reference evidence="19" key="1">
    <citation type="submission" date="2017-01" db="EMBL/GenBank/DDBJ databases">
        <authorList>
            <person name="Varghese N."/>
            <person name="Submissions S."/>
        </authorList>
    </citation>
    <scope>NUCLEOTIDE SEQUENCE [LARGE SCALE GENOMIC DNA]</scope>
    <source>
        <strain evidence="19">DSM 21768</strain>
    </source>
</reference>
<comment type="catalytic activity">
    <reaction evidence="15 16">
        <text>DNA(n) + a 2'-deoxyribonucleoside 5'-triphosphate = DNA(n+1) + diphosphate</text>
        <dbReference type="Rhea" id="RHEA:22508"/>
        <dbReference type="Rhea" id="RHEA-COMP:17339"/>
        <dbReference type="Rhea" id="RHEA-COMP:17340"/>
        <dbReference type="ChEBI" id="CHEBI:33019"/>
        <dbReference type="ChEBI" id="CHEBI:61560"/>
        <dbReference type="ChEBI" id="CHEBI:173112"/>
        <dbReference type="EC" id="2.7.7.7"/>
    </reaction>
</comment>
<keyword evidence="19" id="KW-1185">Reference proteome</keyword>
<evidence type="ECO:0000256" key="10">
    <source>
        <dbReference type="ARBA" id="ARBA00022763"/>
    </source>
</evidence>
<feature type="binding site" evidence="16">
    <location>
        <position position="8"/>
    </location>
    <ligand>
        <name>Mg(2+)</name>
        <dbReference type="ChEBI" id="CHEBI:18420"/>
    </ligand>
</feature>
<evidence type="ECO:0000256" key="9">
    <source>
        <dbReference type="ARBA" id="ARBA00022723"/>
    </source>
</evidence>
<dbReference type="GO" id="GO:0000287">
    <property type="term" value="F:magnesium ion binding"/>
    <property type="evidence" value="ECO:0007669"/>
    <property type="project" value="UniProtKB-UniRule"/>
</dbReference>
<dbReference type="EC" id="2.7.7.7" evidence="16"/>
<dbReference type="Pfam" id="PF11799">
    <property type="entry name" value="IMS_C"/>
    <property type="match status" value="1"/>
</dbReference>
<dbReference type="InterPro" id="IPR022880">
    <property type="entry name" value="DNApol_IV"/>
</dbReference>
<dbReference type="Gene3D" id="3.30.1490.100">
    <property type="entry name" value="DNA polymerase, Y-family, little finger domain"/>
    <property type="match status" value="1"/>
</dbReference>
<dbReference type="STRING" id="34061.B0189_09080"/>
<feature type="site" description="Substrate discrimination" evidence="16">
    <location>
        <position position="13"/>
    </location>
</feature>
<dbReference type="InterPro" id="IPR036775">
    <property type="entry name" value="DNA_pol_Y-fam_lit_finger_sf"/>
</dbReference>
<evidence type="ECO:0000256" key="11">
    <source>
        <dbReference type="ARBA" id="ARBA00022842"/>
    </source>
</evidence>
<proteinExistence type="inferred from homology"/>
<dbReference type="InterPro" id="IPR043502">
    <property type="entry name" value="DNA/RNA_pol_sf"/>
</dbReference>
<dbReference type="PROSITE" id="PS50173">
    <property type="entry name" value="UMUC"/>
    <property type="match status" value="1"/>
</dbReference>